<comment type="caution">
    <text evidence="2">The sequence shown here is derived from an EMBL/GenBank/DDBJ whole genome shotgun (WGS) entry which is preliminary data.</text>
</comment>
<reference evidence="2" key="1">
    <citation type="submission" date="2020-05" db="EMBL/GenBank/DDBJ databases">
        <authorList>
            <person name="Rincon C."/>
            <person name="Sanders R I."/>
            <person name="Robbins C."/>
            <person name="Chaturvedi A."/>
        </authorList>
    </citation>
    <scope>NUCLEOTIDE SEQUENCE</scope>
    <source>
        <strain evidence="2">CHB12</strain>
    </source>
</reference>
<dbReference type="VEuPathDB" id="FungiDB:RhiirFUN_011266"/>
<sequence length="497" mass="55724">MTKARKSPKTAKASKPAKTNVSNETQAAKGRRRGGCGRGRAKAVTEPIEPVEPIEHVPNASGGGGRGRGRAKAVTKTIEPVEPEHAPTAAGGGDRGRGKTNKPVESDVSTTIKDKTGHSGKSSPNVITVHDDDPIYDEPPDDFSASELPERSQFGRNDHFTLDYSAILDESNEDNYELETAGVSTSKPAKVTFKKRNLSTNSAKNKRQRVEGRITSLLQLSESEDGEDNIYDHSESSDKDEDDEDRKTEVSMSRGVKNVKKYKPKALNGMENILEVCQWLITERQDILFMANQMYNASNASLDSPLVNMPTSPLTIKPAAITPNDEKDLARLWHEEIKCLFLRCRVPPDEVIERLVTKIFNYDLYSSDAEEVICHSKRVLTDFRSKLNKKIDARVSEFKEKRIREELTTAPTRTEIEEFLSKEVVENILDRYLKGTDKTKVKNCGTMEKLVLFVREAFKIHYTKYNIKDIKKLDKITMKCKVPSRSGKNIASKFSLE</sequence>
<feature type="compositionally biased region" description="Basic residues" evidence="1">
    <location>
        <begin position="29"/>
        <end position="41"/>
    </location>
</feature>
<feature type="region of interest" description="Disordered" evidence="1">
    <location>
        <begin position="217"/>
        <end position="252"/>
    </location>
</feature>
<evidence type="ECO:0000313" key="2">
    <source>
        <dbReference type="EMBL" id="CAB5395686.1"/>
    </source>
</evidence>
<feature type="compositionally biased region" description="Basic and acidic residues" evidence="1">
    <location>
        <begin position="94"/>
        <end position="105"/>
    </location>
</feature>
<feature type="region of interest" description="Disordered" evidence="1">
    <location>
        <begin position="1"/>
        <end position="157"/>
    </location>
</feature>
<name>A0A916EKP7_9GLOM</name>
<feature type="compositionally biased region" description="Low complexity" evidence="1">
    <location>
        <begin position="10"/>
        <end position="19"/>
    </location>
</feature>
<dbReference type="Proteomes" id="UP000684084">
    <property type="component" value="Unassembled WGS sequence"/>
</dbReference>
<protein>
    <submittedName>
        <fullName evidence="2">Uncharacterized protein</fullName>
    </submittedName>
</protein>
<dbReference type="OrthoDB" id="2383379at2759"/>
<accession>A0A916EKP7</accession>
<gene>
    <name evidence="2" type="ORF">CHRIB12_LOCUS23968</name>
</gene>
<organism evidence="2 3">
    <name type="scientific">Rhizophagus irregularis</name>
    <dbReference type="NCBI Taxonomy" id="588596"/>
    <lineage>
        <taxon>Eukaryota</taxon>
        <taxon>Fungi</taxon>
        <taxon>Fungi incertae sedis</taxon>
        <taxon>Mucoromycota</taxon>
        <taxon>Glomeromycotina</taxon>
        <taxon>Glomeromycetes</taxon>
        <taxon>Glomerales</taxon>
        <taxon>Glomeraceae</taxon>
        <taxon>Rhizophagus</taxon>
    </lineage>
</organism>
<evidence type="ECO:0000313" key="3">
    <source>
        <dbReference type="Proteomes" id="UP000684084"/>
    </source>
</evidence>
<proteinExistence type="predicted"/>
<dbReference type="AlphaFoldDB" id="A0A916EKP7"/>
<dbReference type="EMBL" id="CAGKOT010000102">
    <property type="protein sequence ID" value="CAB5395686.1"/>
    <property type="molecule type" value="Genomic_DNA"/>
</dbReference>
<evidence type="ECO:0000256" key="1">
    <source>
        <dbReference type="SAM" id="MobiDB-lite"/>
    </source>
</evidence>